<dbReference type="OrthoDB" id="2448367at2759"/>
<name>A0A2Z6SAJ6_9GLOM</name>
<accession>A0A2Z6SAJ6</accession>
<evidence type="ECO:0000313" key="3">
    <source>
        <dbReference type="EMBL" id="GES96541.1"/>
    </source>
</evidence>
<gene>
    <name evidence="3" type="ORF">RCL2_002317300</name>
    <name evidence="2" type="ORF">RclHR1_04220007</name>
</gene>
<dbReference type="EMBL" id="BEXD01003580">
    <property type="protein sequence ID" value="GBC01539.1"/>
    <property type="molecule type" value="Genomic_DNA"/>
</dbReference>
<dbReference type="EMBL" id="BLAL01000252">
    <property type="protein sequence ID" value="GES96541.1"/>
    <property type="molecule type" value="Genomic_DNA"/>
</dbReference>
<reference evidence="2 4" key="1">
    <citation type="submission" date="2017-11" db="EMBL/GenBank/DDBJ databases">
        <title>The genome of Rhizophagus clarus HR1 reveals common genetic basis of auxotrophy among arbuscular mycorrhizal fungi.</title>
        <authorList>
            <person name="Kobayashi Y."/>
        </authorList>
    </citation>
    <scope>NUCLEOTIDE SEQUENCE [LARGE SCALE GENOMIC DNA]</scope>
    <source>
        <strain evidence="2 4">HR1</strain>
    </source>
</reference>
<organism evidence="2 4">
    <name type="scientific">Rhizophagus clarus</name>
    <dbReference type="NCBI Taxonomy" id="94130"/>
    <lineage>
        <taxon>Eukaryota</taxon>
        <taxon>Fungi</taxon>
        <taxon>Fungi incertae sedis</taxon>
        <taxon>Mucoromycota</taxon>
        <taxon>Glomeromycotina</taxon>
        <taxon>Glomeromycetes</taxon>
        <taxon>Glomerales</taxon>
        <taxon>Glomeraceae</taxon>
        <taxon>Rhizophagus</taxon>
    </lineage>
</organism>
<comment type="caution">
    <text evidence="2">The sequence shown here is derived from an EMBL/GenBank/DDBJ whole genome shotgun (WGS) entry which is preliminary data.</text>
</comment>
<proteinExistence type="predicted"/>
<evidence type="ECO:0000313" key="4">
    <source>
        <dbReference type="Proteomes" id="UP000247702"/>
    </source>
</evidence>
<keyword evidence="4" id="KW-1185">Reference proteome</keyword>
<dbReference type="Proteomes" id="UP000615446">
    <property type="component" value="Unassembled WGS sequence"/>
</dbReference>
<sequence length="524" mass="61252">MEDHNFNQLFQMRRQQCHDAIPVIRNCLHHQSHGPIYLNFIDMFYVVEEKSFERCFLREFRQNQLRNGEHEYLKQLFEKRILGPIDLGEKYYVISKEIYDIGSRNQIPHDNNSNDNNSNNNHQRIEQSEENHKIPQLYNQNLEQKNLKDEASSALGDGNNANHDTINPQQFYSLLQQFNELNEKCKTLQICNENFKRQLEDLGSKHQSDLQKLKDHNKSLKKEASEYQSALGDATSFHQGNQDSDTTSKLSKDIGDLHRKLEKFCGLKKGIKIVADQTAIGKLLERYECLIKGSIKENKNLISGVLERYIIETIIEKANDYFNNEENDKDNKEVDEQDDKGLQQTLEAKIVKSTKQLMEMLDLFLTIRTGNDKVSKSTPTKLRQQIYGILGNRGFSNTVLYESNNKEHPFIEELRKEILDFMNFYRKIEDEEKLAEHEGLINDIIRQVVNIFFFRLKVQEPVAEWKWFPKNTEINMLTMNSPLDKDELENLSVDICAFPLIGSNLNSAEDEKMMYPAQIITNNL</sequence>
<feature type="region of interest" description="Disordered" evidence="1">
    <location>
        <begin position="105"/>
        <end position="129"/>
    </location>
</feature>
<protein>
    <submittedName>
        <fullName evidence="2">Uncharacterized protein</fullName>
    </submittedName>
</protein>
<dbReference type="AlphaFoldDB" id="A0A2Z6SAJ6"/>
<reference evidence="3" key="2">
    <citation type="submission" date="2019-10" db="EMBL/GenBank/DDBJ databases">
        <title>Conservation and host-specific expression of non-tandemly repeated heterogenous ribosome RNA gene in arbuscular mycorrhizal fungi.</title>
        <authorList>
            <person name="Maeda T."/>
            <person name="Kobayashi Y."/>
            <person name="Nakagawa T."/>
            <person name="Ezawa T."/>
            <person name="Yamaguchi K."/>
            <person name="Bino T."/>
            <person name="Nishimoto Y."/>
            <person name="Shigenobu S."/>
            <person name="Kawaguchi M."/>
        </authorList>
    </citation>
    <scope>NUCLEOTIDE SEQUENCE</scope>
    <source>
        <strain evidence="3">HR1</strain>
    </source>
</reference>
<evidence type="ECO:0000313" key="2">
    <source>
        <dbReference type="EMBL" id="GBC01539.1"/>
    </source>
</evidence>
<evidence type="ECO:0000256" key="1">
    <source>
        <dbReference type="SAM" id="MobiDB-lite"/>
    </source>
</evidence>
<feature type="compositionally biased region" description="Low complexity" evidence="1">
    <location>
        <begin position="110"/>
        <end position="121"/>
    </location>
</feature>
<dbReference type="Proteomes" id="UP000247702">
    <property type="component" value="Unassembled WGS sequence"/>
</dbReference>